<dbReference type="Gramene" id="EFJ20251">
    <property type="protein sequence ID" value="EFJ20251"/>
    <property type="gene ID" value="SELMODRAFT_109249"/>
</dbReference>
<dbReference type="GO" id="GO:0009451">
    <property type="term" value="P:RNA modification"/>
    <property type="evidence" value="ECO:0007669"/>
    <property type="project" value="InterPro"/>
</dbReference>
<sequence>MDVLGLKPSAVTYVSAVDACVSLESIRTVHDGIVDAGFQSNGAVASALVHAYGRSGALPDAAEAFRTGPLRDAALWNALIAAFARNELAGFGVAVFREMVADGVAPNEITFVSVLCCCGHAGLLEDVWSCFVGMIGDHGVVPGVDHYACVVDLLGRAGRLTEAEDLMASMPFEPDFAAWTSFLDSCKSSGARTRSFAAANALVVDPSSSGPYVLLSNMHKHS</sequence>
<dbReference type="eggNOG" id="KOG4197">
    <property type="taxonomic scope" value="Eukaryota"/>
</dbReference>
<protein>
    <recommendedName>
        <fullName evidence="5">Pentacotripeptide-repeat region of PRORP domain-containing protein</fullName>
    </recommendedName>
</protein>
<dbReference type="PANTHER" id="PTHR47926:SF533">
    <property type="entry name" value="DYW DOMAIN-CONTAINING PROTEIN"/>
    <property type="match status" value="1"/>
</dbReference>
<dbReference type="OrthoDB" id="772568at2759"/>
<dbReference type="PANTHER" id="PTHR47926">
    <property type="entry name" value="PENTATRICOPEPTIDE REPEAT-CONTAINING PROTEIN"/>
    <property type="match status" value="1"/>
</dbReference>
<dbReference type="EMBL" id="GL377603">
    <property type="protein sequence ID" value="EFJ20251.1"/>
    <property type="molecule type" value="Genomic_DNA"/>
</dbReference>
<dbReference type="STRING" id="88036.D8S5Y0"/>
<evidence type="ECO:0000313" key="4">
    <source>
        <dbReference type="Proteomes" id="UP000001514"/>
    </source>
</evidence>
<dbReference type="AlphaFoldDB" id="D8S5Y0"/>
<dbReference type="Proteomes" id="UP000001514">
    <property type="component" value="Unassembled WGS sequence"/>
</dbReference>
<evidence type="ECO:0008006" key="5">
    <source>
        <dbReference type="Google" id="ProtNLM"/>
    </source>
</evidence>
<dbReference type="KEGG" id="smo:SELMODRAFT_109249"/>
<dbReference type="Gene3D" id="1.25.40.10">
    <property type="entry name" value="Tetratricopeptide repeat domain"/>
    <property type="match status" value="2"/>
</dbReference>
<evidence type="ECO:0000313" key="3">
    <source>
        <dbReference type="EMBL" id="EFJ20251.1"/>
    </source>
</evidence>
<dbReference type="PROSITE" id="PS51375">
    <property type="entry name" value="PPR"/>
    <property type="match status" value="1"/>
</dbReference>
<keyword evidence="1" id="KW-0677">Repeat</keyword>
<accession>D8S5Y0</accession>
<dbReference type="InterPro" id="IPR046960">
    <property type="entry name" value="PPR_At4g14850-like_plant"/>
</dbReference>
<keyword evidence="4" id="KW-1185">Reference proteome</keyword>
<dbReference type="InterPro" id="IPR011990">
    <property type="entry name" value="TPR-like_helical_dom_sf"/>
</dbReference>
<evidence type="ECO:0000256" key="2">
    <source>
        <dbReference type="PROSITE-ProRule" id="PRU00708"/>
    </source>
</evidence>
<name>D8S5Y0_SELML</name>
<gene>
    <name evidence="3" type="ORF">SELMODRAFT_109249</name>
</gene>
<feature type="repeat" description="PPR" evidence="2">
    <location>
        <begin position="72"/>
        <end position="106"/>
    </location>
</feature>
<organism evidence="4">
    <name type="scientific">Selaginella moellendorffii</name>
    <name type="common">Spikemoss</name>
    <dbReference type="NCBI Taxonomy" id="88036"/>
    <lineage>
        <taxon>Eukaryota</taxon>
        <taxon>Viridiplantae</taxon>
        <taxon>Streptophyta</taxon>
        <taxon>Embryophyta</taxon>
        <taxon>Tracheophyta</taxon>
        <taxon>Lycopodiopsida</taxon>
        <taxon>Selaginellales</taxon>
        <taxon>Selaginellaceae</taxon>
        <taxon>Selaginella</taxon>
    </lineage>
</organism>
<proteinExistence type="predicted"/>
<reference evidence="3 4" key="1">
    <citation type="journal article" date="2011" name="Science">
        <title>The Selaginella genome identifies genetic changes associated with the evolution of vascular plants.</title>
        <authorList>
            <person name="Banks J.A."/>
            <person name="Nishiyama T."/>
            <person name="Hasebe M."/>
            <person name="Bowman J.L."/>
            <person name="Gribskov M."/>
            <person name="dePamphilis C."/>
            <person name="Albert V.A."/>
            <person name="Aono N."/>
            <person name="Aoyama T."/>
            <person name="Ambrose B.A."/>
            <person name="Ashton N.W."/>
            <person name="Axtell M.J."/>
            <person name="Barker E."/>
            <person name="Barker M.S."/>
            <person name="Bennetzen J.L."/>
            <person name="Bonawitz N.D."/>
            <person name="Chapple C."/>
            <person name="Cheng C."/>
            <person name="Correa L.G."/>
            <person name="Dacre M."/>
            <person name="DeBarry J."/>
            <person name="Dreyer I."/>
            <person name="Elias M."/>
            <person name="Engstrom E.M."/>
            <person name="Estelle M."/>
            <person name="Feng L."/>
            <person name="Finet C."/>
            <person name="Floyd S.K."/>
            <person name="Frommer W.B."/>
            <person name="Fujita T."/>
            <person name="Gramzow L."/>
            <person name="Gutensohn M."/>
            <person name="Harholt J."/>
            <person name="Hattori M."/>
            <person name="Heyl A."/>
            <person name="Hirai T."/>
            <person name="Hiwatashi Y."/>
            <person name="Ishikawa M."/>
            <person name="Iwata M."/>
            <person name="Karol K.G."/>
            <person name="Koehler B."/>
            <person name="Kolukisaoglu U."/>
            <person name="Kubo M."/>
            <person name="Kurata T."/>
            <person name="Lalonde S."/>
            <person name="Li K."/>
            <person name="Li Y."/>
            <person name="Litt A."/>
            <person name="Lyons E."/>
            <person name="Manning G."/>
            <person name="Maruyama T."/>
            <person name="Michael T.P."/>
            <person name="Mikami K."/>
            <person name="Miyazaki S."/>
            <person name="Morinaga S."/>
            <person name="Murata T."/>
            <person name="Mueller-Roeber B."/>
            <person name="Nelson D.R."/>
            <person name="Obara M."/>
            <person name="Oguri Y."/>
            <person name="Olmstead R.G."/>
            <person name="Onodera N."/>
            <person name="Petersen B.L."/>
            <person name="Pils B."/>
            <person name="Prigge M."/>
            <person name="Rensing S.A."/>
            <person name="Riano-Pachon D.M."/>
            <person name="Roberts A.W."/>
            <person name="Sato Y."/>
            <person name="Scheller H.V."/>
            <person name="Schulz B."/>
            <person name="Schulz C."/>
            <person name="Shakirov E.V."/>
            <person name="Shibagaki N."/>
            <person name="Shinohara N."/>
            <person name="Shippen D.E."/>
            <person name="Soerensen I."/>
            <person name="Sotooka R."/>
            <person name="Sugimoto N."/>
            <person name="Sugita M."/>
            <person name="Sumikawa N."/>
            <person name="Tanurdzic M."/>
            <person name="Theissen G."/>
            <person name="Ulvskov P."/>
            <person name="Wakazuki S."/>
            <person name="Weng J.K."/>
            <person name="Willats W.W."/>
            <person name="Wipf D."/>
            <person name="Wolf P.G."/>
            <person name="Yang L."/>
            <person name="Zimmer A.D."/>
            <person name="Zhu Q."/>
            <person name="Mitros T."/>
            <person name="Hellsten U."/>
            <person name="Loque D."/>
            <person name="Otillar R."/>
            <person name="Salamov A."/>
            <person name="Schmutz J."/>
            <person name="Shapiro H."/>
            <person name="Lindquist E."/>
            <person name="Lucas S."/>
            <person name="Rokhsar D."/>
            <person name="Grigoriev I.V."/>
        </authorList>
    </citation>
    <scope>NUCLEOTIDE SEQUENCE [LARGE SCALE GENOMIC DNA]</scope>
</reference>
<dbReference type="NCBIfam" id="TIGR00756">
    <property type="entry name" value="PPR"/>
    <property type="match status" value="2"/>
</dbReference>
<dbReference type="GO" id="GO:0003723">
    <property type="term" value="F:RNA binding"/>
    <property type="evidence" value="ECO:0007669"/>
    <property type="project" value="InterPro"/>
</dbReference>
<dbReference type="InParanoid" id="D8S5Y0"/>
<dbReference type="InterPro" id="IPR002885">
    <property type="entry name" value="PPR_rpt"/>
</dbReference>
<evidence type="ECO:0000256" key="1">
    <source>
        <dbReference type="ARBA" id="ARBA00022737"/>
    </source>
</evidence>
<dbReference type="HOGENOM" id="CLU_002706_0_0_1"/>
<dbReference type="Pfam" id="PF01535">
    <property type="entry name" value="PPR"/>
    <property type="match status" value="3"/>
</dbReference>